<dbReference type="Proteomes" id="UP000030655">
    <property type="component" value="Unassembled WGS sequence"/>
</dbReference>
<reference evidence="3" key="1">
    <citation type="submission" date="2013-02" db="EMBL/GenBank/DDBJ databases">
        <authorList>
            <consortium name="The Broad Institute Genome Sequencing Platform"/>
            <person name="Cuomo C."/>
            <person name="Becnel J."/>
            <person name="Sanscrainte N."/>
            <person name="Walker B."/>
            <person name="Young S.K."/>
            <person name="Zeng Q."/>
            <person name="Gargeya S."/>
            <person name="Fitzgerald M."/>
            <person name="Haas B."/>
            <person name="Abouelleil A."/>
            <person name="Alvarado L."/>
            <person name="Arachchi H.M."/>
            <person name="Berlin A.M."/>
            <person name="Chapman S.B."/>
            <person name="Dewar J."/>
            <person name="Goldberg J."/>
            <person name="Griggs A."/>
            <person name="Gujja S."/>
            <person name="Hansen M."/>
            <person name="Howarth C."/>
            <person name="Imamovic A."/>
            <person name="Larimer J."/>
            <person name="McCowan C."/>
            <person name="Murphy C."/>
            <person name="Neiman D."/>
            <person name="Pearson M."/>
            <person name="Priest M."/>
            <person name="Roberts A."/>
            <person name="Saif S."/>
            <person name="Shea T."/>
            <person name="Sisk P."/>
            <person name="Sykes S."/>
            <person name="Wortman J."/>
            <person name="Nusbaum C."/>
            <person name="Birren B."/>
        </authorList>
    </citation>
    <scope>NUCLEOTIDE SEQUENCE [LARGE SCALE GENOMIC DNA]</scope>
    <source>
        <strain evidence="3">PRA339</strain>
    </source>
</reference>
<protein>
    <submittedName>
        <fullName evidence="2">Uncharacterized protein</fullName>
    </submittedName>
</protein>
<accession>A0A059F0P1</accession>
<keyword evidence="3" id="KW-1185">Reference proteome</keyword>
<name>A0A059F0P1_9MICR</name>
<reference evidence="2 3" key="2">
    <citation type="submission" date="2014-03" db="EMBL/GenBank/DDBJ databases">
        <title>The Genome Sequence of Anncaliia algerae insect isolate PRA339.</title>
        <authorList>
            <consortium name="The Broad Institute Genome Sequencing Platform"/>
            <consortium name="The Broad Institute Genome Sequencing Center for Infectious Disease"/>
            <person name="Cuomo C."/>
            <person name="Becnel J."/>
            <person name="Sanscrainte N."/>
            <person name="Walker B."/>
            <person name="Young S.K."/>
            <person name="Zeng Q."/>
            <person name="Gargeya S."/>
            <person name="Fitzgerald M."/>
            <person name="Haas B."/>
            <person name="Abouelleil A."/>
            <person name="Alvarado L."/>
            <person name="Arachchi H.M."/>
            <person name="Berlin A.M."/>
            <person name="Chapman S.B."/>
            <person name="Dewar J."/>
            <person name="Goldberg J."/>
            <person name="Griggs A."/>
            <person name="Gujja S."/>
            <person name="Hansen M."/>
            <person name="Howarth C."/>
            <person name="Imamovic A."/>
            <person name="Larimer J."/>
            <person name="McCowan C."/>
            <person name="Murphy C."/>
            <person name="Neiman D."/>
            <person name="Pearson M."/>
            <person name="Priest M."/>
            <person name="Roberts A."/>
            <person name="Saif S."/>
            <person name="Shea T."/>
            <person name="Sisk P."/>
            <person name="Sykes S."/>
            <person name="Wortman J."/>
            <person name="Nusbaum C."/>
            <person name="Birren B."/>
        </authorList>
    </citation>
    <scope>NUCLEOTIDE SEQUENCE [LARGE SCALE GENOMIC DNA]</scope>
    <source>
        <strain evidence="2 3">PRA339</strain>
    </source>
</reference>
<organism evidence="2 3">
    <name type="scientific">Anncaliia algerae PRA339</name>
    <dbReference type="NCBI Taxonomy" id="1288291"/>
    <lineage>
        <taxon>Eukaryota</taxon>
        <taxon>Fungi</taxon>
        <taxon>Fungi incertae sedis</taxon>
        <taxon>Microsporidia</taxon>
        <taxon>Tubulinosematoidea</taxon>
        <taxon>Tubulinosematidae</taxon>
        <taxon>Anncaliia</taxon>
    </lineage>
</organism>
<proteinExistence type="predicted"/>
<evidence type="ECO:0000313" key="2">
    <source>
        <dbReference type="EMBL" id="KCZ80873.1"/>
    </source>
</evidence>
<dbReference type="EMBL" id="KK365159">
    <property type="protein sequence ID" value="KCZ80873.1"/>
    <property type="molecule type" value="Genomic_DNA"/>
</dbReference>
<sequence length="51" mass="5866">MKKEHPYHQMNKFSSSFSSSPPQILYSINGRHFLNKSYPHGLSVLKKSMGI</sequence>
<gene>
    <name evidence="2" type="ORF">H312_01701</name>
</gene>
<feature type="region of interest" description="Disordered" evidence="1">
    <location>
        <begin position="1"/>
        <end position="21"/>
    </location>
</feature>
<evidence type="ECO:0000313" key="3">
    <source>
        <dbReference type="Proteomes" id="UP000030655"/>
    </source>
</evidence>
<evidence type="ECO:0000256" key="1">
    <source>
        <dbReference type="SAM" id="MobiDB-lite"/>
    </source>
</evidence>
<dbReference type="HOGENOM" id="CLU_3105910_0_0_1"/>
<dbReference type="VEuPathDB" id="MicrosporidiaDB:H312_01701"/>
<dbReference type="AlphaFoldDB" id="A0A059F0P1"/>